<proteinExistence type="predicted"/>
<sequence>MKRIAINYATGLLVGSAWILLFGGCQQSPSSRSGEVHVDITDRGFEPADVKVPAGKAVTLVMTRKTDQTCVKEVLFPSLNQRYPLPLNQAVRIDLPASQKGTLTYQCGEKMIGGQVVIE</sequence>
<dbReference type="Proteomes" id="UP000319829">
    <property type="component" value="Unassembled WGS sequence"/>
</dbReference>
<gene>
    <name evidence="2" type="ORF">E6K74_04055</name>
</gene>
<evidence type="ECO:0000259" key="1">
    <source>
        <dbReference type="Pfam" id="PF13473"/>
    </source>
</evidence>
<evidence type="ECO:0000313" key="3">
    <source>
        <dbReference type="Proteomes" id="UP000319829"/>
    </source>
</evidence>
<feature type="domain" description="EfeO-type cupredoxin-like" evidence="1">
    <location>
        <begin position="17"/>
        <end position="117"/>
    </location>
</feature>
<comment type="caution">
    <text evidence="2">The sequence shown here is derived from an EMBL/GenBank/DDBJ whole genome shotgun (WGS) entry which is preliminary data.</text>
</comment>
<dbReference type="PROSITE" id="PS51257">
    <property type="entry name" value="PROKAR_LIPOPROTEIN"/>
    <property type="match status" value="1"/>
</dbReference>
<accession>A0A538SUP6</accession>
<dbReference type="AlphaFoldDB" id="A0A538SUP6"/>
<dbReference type="SUPFAM" id="SSF49503">
    <property type="entry name" value="Cupredoxins"/>
    <property type="match status" value="1"/>
</dbReference>
<dbReference type="EMBL" id="VBOU01000042">
    <property type="protein sequence ID" value="TMQ55113.1"/>
    <property type="molecule type" value="Genomic_DNA"/>
</dbReference>
<reference evidence="2 3" key="1">
    <citation type="journal article" date="2019" name="Nat. Microbiol.">
        <title>Mediterranean grassland soil C-N compound turnover is dependent on rainfall and depth, and is mediated by genomically divergent microorganisms.</title>
        <authorList>
            <person name="Diamond S."/>
            <person name="Andeer P.F."/>
            <person name="Li Z."/>
            <person name="Crits-Christoph A."/>
            <person name="Burstein D."/>
            <person name="Anantharaman K."/>
            <person name="Lane K.R."/>
            <person name="Thomas B.C."/>
            <person name="Pan C."/>
            <person name="Northen T.R."/>
            <person name="Banfield J.F."/>
        </authorList>
    </citation>
    <scope>NUCLEOTIDE SEQUENCE [LARGE SCALE GENOMIC DNA]</scope>
    <source>
        <strain evidence="2">WS_4</strain>
    </source>
</reference>
<organism evidence="2 3">
    <name type="scientific">Eiseniibacteriota bacterium</name>
    <dbReference type="NCBI Taxonomy" id="2212470"/>
    <lineage>
        <taxon>Bacteria</taxon>
        <taxon>Candidatus Eiseniibacteriota</taxon>
    </lineage>
</organism>
<protein>
    <recommendedName>
        <fullName evidence="1">EfeO-type cupredoxin-like domain-containing protein</fullName>
    </recommendedName>
</protein>
<dbReference type="Pfam" id="PF13473">
    <property type="entry name" value="Cupredoxin_1"/>
    <property type="match status" value="1"/>
</dbReference>
<name>A0A538SUP6_UNCEI</name>
<dbReference type="Gene3D" id="2.60.40.420">
    <property type="entry name" value="Cupredoxins - blue copper proteins"/>
    <property type="match status" value="1"/>
</dbReference>
<dbReference type="InterPro" id="IPR028096">
    <property type="entry name" value="EfeO_Cupredoxin"/>
</dbReference>
<evidence type="ECO:0000313" key="2">
    <source>
        <dbReference type="EMBL" id="TMQ55113.1"/>
    </source>
</evidence>
<dbReference type="InterPro" id="IPR008972">
    <property type="entry name" value="Cupredoxin"/>
</dbReference>